<evidence type="ECO:0000256" key="4">
    <source>
        <dbReference type="ARBA" id="ARBA00022807"/>
    </source>
</evidence>
<evidence type="ECO:0000313" key="7">
    <source>
        <dbReference type="WBParaSite" id="jg3280"/>
    </source>
</evidence>
<keyword evidence="4" id="KW-0788">Thiol protease</keyword>
<dbReference type="GO" id="GO:0016926">
    <property type="term" value="P:protein desumoylation"/>
    <property type="evidence" value="ECO:0007669"/>
    <property type="project" value="TreeGrafter"/>
</dbReference>
<feature type="domain" description="Ubiquitin-like protease family profile" evidence="5">
    <location>
        <begin position="11"/>
        <end position="89"/>
    </location>
</feature>
<dbReference type="GO" id="GO:0016929">
    <property type="term" value="F:deSUMOylase activity"/>
    <property type="evidence" value="ECO:0007669"/>
    <property type="project" value="TreeGrafter"/>
</dbReference>
<organism evidence="6 7">
    <name type="scientific">Ditylenchus dipsaci</name>
    <dbReference type="NCBI Taxonomy" id="166011"/>
    <lineage>
        <taxon>Eukaryota</taxon>
        <taxon>Metazoa</taxon>
        <taxon>Ecdysozoa</taxon>
        <taxon>Nematoda</taxon>
        <taxon>Chromadorea</taxon>
        <taxon>Rhabditida</taxon>
        <taxon>Tylenchina</taxon>
        <taxon>Tylenchomorpha</taxon>
        <taxon>Sphaerularioidea</taxon>
        <taxon>Anguinidae</taxon>
        <taxon>Anguininae</taxon>
        <taxon>Ditylenchus</taxon>
    </lineage>
</organism>
<dbReference type="PANTHER" id="PTHR12606">
    <property type="entry name" value="SENTRIN/SUMO-SPECIFIC PROTEASE"/>
    <property type="match status" value="1"/>
</dbReference>
<evidence type="ECO:0000259" key="5">
    <source>
        <dbReference type="Pfam" id="PF02902"/>
    </source>
</evidence>
<dbReference type="GO" id="GO:0006508">
    <property type="term" value="P:proteolysis"/>
    <property type="evidence" value="ECO:0007669"/>
    <property type="project" value="UniProtKB-KW"/>
</dbReference>
<evidence type="ECO:0000256" key="3">
    <source>
        <dbReference type="ARBA" id="ARBA00022801"/>
    </source>
</evidence>
<evidence type="ECO:0000256" key="1">
    <source>
        <dbReference type="ARBA" id="ARBA00005234"/>
    </source>
</evidence>
<dbReference type="InterPro" id="IPR003653">
    <property type="entry name" value="Peptidase_C48_C"/>
</dbReference>
<dbReference type="InterPro" id="IPR038765">
    <property type="entry name" value="Papain-like_cys_pep_sf"/>
</dbReference>
<sequence length="94" mass="10966">MTLSMDGTAHINLIKDFLEEAAEKRRYKMLKPKNWVGFCAKNVPLRTKAYDCGVFTCQFNECVSRNGSANFSQKQMEDIRKQMAEEIYGKLRYE</sequence>
<dbReference type="Pfam" id="PF02902">
    <property type="entry name" value="Peptidase_C48"/>
    <property type="match status" value="1"/>
</dbReference>
<dbReference type="Proteomes" id="UP000887574">
    <property type="component" value="Unplaced"/>
</dbReference>
<dbReference type="GO" id="GO:0005634">
    <property type="term" value="C:nucleus"/>
    <property type="evidence" value="ECO:0007669"/>
    <property type="project" value="TreeGrafter"/>
</dbReference>
<proteinExistence type="inferred from homology"/>
<dbReference type="AlphaFoldDB" id="A0A915E695"/>
<comment type="similarity">
    <text evidence="1">Belongs to the peptidase C48 family.</text>
</comment>
<keyword evidence="3" id="KW-0378">Hydrolase</keyword>
<dbReference type="PANTHER" id="PTHR12606:SF141">
    <property type="entry name" value="GH15225P-RELATED"/>
    <property type="match status" value="1"/>
</dbReference>
<keyword evidence="6" id="KW-1185">Reference proteome</keyword>
<accession>A0A915E695</accession>
<evidence type="ECO:0000313" key="6">
    <source>
        <dbReference type="Proteomes" id="UP000887574"/>
    </source>
</evidence>
<keyword evidence="2" id="KW-0645">Protease</keyword>
<dbReference type="SUPFAM" id="SSF54001">
    <property type="entry name" value="Cysteine proteinases"/>
    <property type="match status" value="1"/>
</dbReference>
<evidence type="ECO:0000256" key="2">
    <source>
        <dbReference type="ARBA" id="ARBA00022670"/>
    </source>
</evidence>
<protein>
    <submittedName>
        <fullName evidence="7">Ubiquitin-like protease family profile domain-containing protein</fullName>
    </submittedName>
</protein>
<dbReference type="WBParaSite" id="jg3280">
    <property type="protein sequence ID" value="jg3280"/>
    <property type="gene ID" value="jg3280"/>
</dbReference>
<name>A0A915E695_9BILA</name>
<reference evidence="7" key="1">
    <citation type="submission" date="2022-11" db="UniProtKB">
        <authorList>
            <consortium name="WormBaseParasite"/>
        </authorList>
    </citation>
    <scope>IDENTIFICATION</scope>
</reference>
<dbReference type="Gene3D" id="3.40.395.10">
    <property type="entry name" value="Adenoviral Proteinase, Chain A"/>
    <property type="match status" value="1"/>
</dbReference>